<proteinExistence type="predicted"/>
<dbReference type="PANTHER" id="PTHR22916:SF51">
    <property type="entry name" value="GLYCOSYLTRANSFERASE EPSH-RELATED"/>
    <property type="match status" value="1"/>
</dbReference>
<protein>
    <submittedName>
        <fullName evidence="4">Glycosyltransferase family 2 protein</fullName>
    </submittedName>
</protein>
<dbReference type="RefSeq" id="WP_003478815.1">
    <property type="nucleotide sequence ID" value="NZ_JAENQO010000004.1"/>
</dbReference>
<name>A0AAW4IWI2_CLOPF</name>
<dbReference type="GO" id="GO:0016757">
    <property type="term" value="F:glycosyltransferase activity"/>
    <property type="evidence" value="ECO:0007669"/>
    <property type="project" value="UniProtKB-KW"/>
</dbReference>
<dbReference type="Pfam" id="PF00535">
    <property type="entry name" value="Glycos_transf_2"/>
    <property type="match status" value="1"/>
</dbReference>
<keyword evidence="1" id="KW-0328">Glycosyltransferase</keyword>
<comment type="caution">
    <text evidence="4">The sequence shown here is derived from an EMBL/GenBank/DDBJ whole genome shotgun (WGS) entry which is preliminary data.</text>
</comment>
<keyword evidence="2" id="KW-0808">Transferase</keyword>
<dbReference type="InterPro" id="IPR001173">
    <property type="entry name" value="Glyco_trans_2-like"/>
</dbReference>
<accession>A0AAW4IWI2</accession>
<gene>
    <name evidence="4" type="ORF">JJB47_09115</name>
</gene>
<evidence type="ECO:0000256" key="2">
    <source>
        <dbReference type="ARBA" id="ARBA00022679"/>
    </source>
</evidence>
<dbReference type="SUPFAM" id="SSF53448">
    <property type="entry name" value="Nucleotide-diphospho-sugar transferases"/>
    <property type="match status" value="1"/>
</dbReference>
<dbReference type="InterPro" id="IPR029044">
    <property type="entry name" value="Nucleotide-diphossugar_trans"/>
</dbReference>
<dbReference type="EMBL" id="JAENQP010000004">
    <property type="protein sequence ID" value="MBO3358941.1"/>
    <property type="molecule type" value="Genomic_DNA"/>
</dbReference>
<feature type="domain" description="Glycosyltransferase 2-like" evidence="3">
    <location>
        <begin position="6"/>
        <end position="173"/>
    </location>
</feature>
<dbReference type="AlphaFoldDB" id="A0AAW4IWI2"/>
<dbReference type="CDD" id="cd00761">
    <property type="entry name" value="Glyco_tranf_GTA_type"/>
    <property type="match status" value="1"/>
</dbReference>
<evidence type="ECO:0000313" key="4">
    <source>
        <dbReference type="EMBL" id="MBO3358941.1"/>
    </source>
</evidence>
<sequence>MNHKVSIIIPIYNVSRYLEDCINSVINQTYKNLEIILVNDGSSDNSLEICNNFKKKDSRIILINKENGGLSSARNSGIDKATGKYLYFLDGDDFLELDAIEFVMNLIKNNNADIASFGYYYYYKDDSMRDRMEKVKNDYELFMNSEEALIQILNRCISFSWMACNKLYKKELFDDVRFPLGKLYEDVGTIYKLIQKSSVIVYSSVPKYNYVQNPKSITNTFVFNNKELHRIEMCDDMYFGIKEHTKNKELLHKLEIFRISQYVSVLNVMIRSNTYDYTLIKHIKKMCRDNFMNSIILGNKKQKLQYSLLALNFKLYRLIFKIFIK</sequence>
<dbReference type="PANTHER" id="PTHR22916">
    <property type="entry name" value="GLYCOSYLTRANSFERASE"/>
    <property type="match status" value="1"/>
</dbReference>
<dbReference type="Proteomes" id="UP000668068">
    <property type="component" value="Unassembled WGS sequence"/>
</dbReference>
<reference evidence="4" key="1">
    <citation type="submission" date="2020-12" db="EMBL/GenBank/DDBJ databases">
        <title>Comparative genomics of Clostridium perfringens reveals patterns of host-associated phylogenetic clades and virulence factors.</title>
        <authorList>
            <person name="Smith A.H."/>
            <person name="Geier R."/>
        </authorList>
    </citation>
    <scope>NUCLEOTIDE SEQUENCE</scope>
    <source>
        <strain evidence="4">CHD30677R</strain>
    </source>
</reference>
<organism evidence="4 5">
    <name type="scientific">Clostridium perfringens</name>
    <dbReference type="NCBI Taxonomy" id="1502"/>
    <lineage>
        <taxon>Bacteria</taxon>
        <taxon>Bacillati</taxon>
        <taxon>Bacillota</taxon>
        <taxon>Clostridia</taxon>
        <taxon>Eubacteriales</taxon>
        <taxon>Clostridiaceae</taxon>
        <taxon>Clostridium</taxon>
    </lineage>
</organism>
<evidence type="ECO:0000259" key="3">
    <source>
        <dbReference type="Pfam" id="PF00535"/>
    </source>
</evidence>
<evidence type="ECO:0000256" key="1">
    <source>
        <dbReference type="ARBA" id="ARBA00022676"/>
    </source>
</evidence>
<dbReference type="Gene3D" id="3.90.550.10">
    <property type="entry name" value="Spore Coat Polysaccharide Biosynthesis Protein SpsA, Chain A"/>
    <property type="match status" value="1"/>
</dbReference>
<evidence type="ECO:0000313" key="5">
    <source>
        <dbReference type="Proteomes" id="UP000668068"/>
    </source>
</evidence>